<evidence type="ECO:0000313" key="2">
    <source>
        <dbReference type="EMBL" id="QDV83996.1"/>
    </source>
</evidence>
<feature type="compositionally biased region" description="Pro residues" evidence="1">
    <location>
        <begin position="45"/>
        <end position="54"/>
    </location>
</feature>
<accession>A0ABX5XQ79</accession>
<keyword evidence="3" id="KW-1185">Reference proteome</keyword>
<organism evidence="2 3">
    <name type="scientific">Stieleria magnilauensis</name>
    <dbReference type="NCBI Taxonomy" id="2527963"/>
    <lineage>
        <taxon>Bacteria</taxon>
        <taxon>Pseudomonadati</taxon>
        <taxon>Planctomycetota</taxon>
        <taxon>Planctomycetia</taxon>
        <taxon>Pirellulales</taxon>
        <taxon>Pirellulaceae</taxon>
        <taxon>Stieleria</taxon>
    </lineage>
</organism>
<dbReference type="Proteomes" id="UP000318081">
    <property type="component" value="Chromosome"/>
</dbReference>
<reference evidence="2 3" key="1">
    <citation type="submission" date="2019-02" db="EMBL/GenBank/DDBJ databases">
        <title>Deep-cultivation of Planctomycetes and their phenomic and genomic characterization uncovers novel biology.</title>
        <authorList>
            <person name="Wiegand S."/>
            <person name="Jogler M."/>
            <person name="Boedeker C."/>
            <person name="Pinto D."/>
            <person name="Vollmers J."/>
            <person name="Rivas-Marin E."/>
            <person name="Kohn T."/>
            <person name="Peeters S.H."/>
            <person name="Heuer A."/>
            <person name="Rast P."/>
            <person name="Oberbeckmann S."/>
            <person name="Bunk B."/>
            <person name="Jeske O."/>
            <person name="Meyerdierks A."/>
            <person name="Storesund J.E."/>
            <person name="Kallscheuer N."/>
            <person name="Luecker S."/>
            <person name="Lage O.M."/>
            <person name="Pohl T."/>
            <person name="Merkel B.J."/>
            <person name="Hornburger P."/>
            <person name="Mueller R.-W."/>
            <person name="Bruemmer F."/>
            <person name="Labrenz M."/>
            <person name="Spormann A.M."/>
            <person name="Op den Camp H."/>
            <person name="Overmann J."/>
            <person name="Amann R."/>
            <person name="Jetten M.S.M."/>
            <person name="Mascher T."/>
            <person name="Medema M.H."/>
            <person name="Devos D.P."/>
            <person name="Kaster A.-K."/>
            <person name="Ovreas L."/>
            <person name="Rohde M."/>
            <person name="Galperin M.Y."/>
            <person name="Jogler C."/>
        </authorList>
    </citation>
    <scope>NUCLEOTIDE SEQUENCE [LARGE SCALE GENOMIC DNA]</scope>
    <source>
        <strain evidence="2 3">TBK1r</strain>
    </source>
</reference>
<dbReference type="EMBL" id="CP036432">
    <property type="protein sequence ID" value="QDV83996.1"/>
    <property type="molecule type" value="Genomic_DNA"/>
</dbReference>
<sequence>MGIGSGNVSRFGKLNVFRSHKIVIWANSLNHSTTKSAKSRQGFDTPPPARPPPAAYRLKPARATKGPPDARR</sequence>
<proteinExistence type="predicted"/>
<evidence type="ECO:0000256" key="1">
    <source>
        <dbReference type="SAM" id="MobiDB-lite"/>
    </source>
</evidence>
<gene>
    <name evidence="2" type="ORF">TBK1r_29390</name>
</gene>
<name>A0ABX5XQ79_9BACT</name>
<feature type="region of interest" description="Disordered" evidence="1">
    <location>
        <begin position="28"/>
        <end position="72"/>
    </location>
</feature>
<evidence type="ECO:0000313" key="3">
    <source>
        <dbReference type="Proteomes" id="UP000318081"/>
    </source>
</evidence>
<protein>
    <submittedName>
        <fullName evidence="2">Uncharacterized protein</fullName>
    </submittedName>
</protein>